<dbReference type="InterPro" id="IPR003615">
    <property type="entry name" value="HNH_nuc"/>
</dbReference>
<organism evidence="1 2">
    <name type="scientific">Pseudorhizobium halotolerans</name>
    <dbReference type="NCBI Taxonomy" id="1233081"/>
    <lineage>
        <taxon>Bacteria</taxon>
        <taxon>Pseudomonadati</taxon>
        <taxon>Pseudomonadota</taxon>
        <taxon>Alphaproteobacteria</taxon>
        <taxon>Hyphomicrobiales</taxon>
        <taxon>Rhizobiaceae</taxon>
        <taxon>Rhizobium/Agrobacterium group</taxon>
        <taxon>Pseudorhizobium</taxon>
    </lineage>
</organism>
<evidence type="ECO:0000313" key="1">
    <source>
        <dbReference type="EMBL" id="CAD7047345.1"/>
    </source>
</evidence>
<dbReference type="GO" id="GO:0004519">
    <property type="term" value="F:endonuclease activity"/>
    <property type="evidence" value="ECO:0007669"/>
    <property type="project" value="UniProtKB-KW"/>
</dbReference>
<reference evidence="1 2" key="1">
    <citation type="submission" date="2020-11" db="EMBL/GenBank/DDBJ databases">
        <authorList>
            <person name="Lassalle F."/>
        </authorList>
    </citation>
    <scope>NUCLEOTIDE SEQUENCE [LARGE SCALE GENOMIC DNA]</scope>
    <source>
        <strain evidence="1 2">AB21</strain>
    </source>
</reference>
<dbReference type="Proteomes" id="UP000601041">
    <property type="component" value="Unassembled WGS sequence"/>
</dbReference>
<sequence length="280" mass="31657">MLSIALPEDDAGVVFSACATRTKSVVKRAALLAQRAWVEERAALYIEHAQQDSLHAFAPDDPVDIEAAELSGIYGRVLVKGGERPTYLRLKGLARYGRCPLCAQRDVKTLDHYLSKDDYPELSVFPANLVPCCFDCNHEKGTYRAQHANQRLFHPYFDDWSQHSLIQASLNIGEGVTVTYSVQHPDGVDLEVVTRARRHFRKLNLGQLYSDNAAVELVDKKLSFQETFDADGPEGLQDEMEREARSRWRRNRNSWQCALYTSLSLSDEFCGGGFERIDDL</sequence>
<comment type="caution">
    <text evidence="1">The sequence shown here is derived from an EMBL/GenBank/DDBJ whole genome shotgun (WGS) entry which is preliminary data.</text>
</comment>
<name>A0ABN7JTP1_9HYPH</name>
<proteinExistence type="predicted"/>
<keyword evidence="1" id="KW-0540">Nuclease</keyword>
<protein>
    <submittedName>
        <fullName evidence="1">HNH endonuclease</fullName>
    </submittedName>
</protein>
<gene>
    <name evidence="1" type="ORF">RHAB21_03770</name>
</gene>
<dbReference type="EMBL" id="CABFWE030000011">
    <property type="protein sequence ID" value="CAD7047345.1"/>
    <property type="molecule type" value="Genomic_DNA"/>
</dbReference>
<dbReference type="CDD" id="cd00085">
    <property type="entry name" value="HNHc"/>
    <property type="match status" value="1"/>
</dbReference>
<dbReference type="Gene3D" id="1.10.30.50">
    <property type="match status" value="1"/>
</dbReference>
<accession>A0ABN7JTP1</accession>
<keyword evidence="1" id="KW-0378">Hydrolase</keyword>
<evidence type="ECO:0000313" key="2">
    <source>
        <dbReference type="Proteomes" id="UP000601041"/>
    </source>
</evidence>
<keyword evidence="1" id="KW-0255">Endonuclease</keyword>
<dbReference type="RefSeq" id="WP_142588889.1">
    <property type="nucleotide sequence ID" value="NZ_CABFWE030000011.1"/>
</dbReference>
<keyword evidence="2" id="KW-1185">Reference proteome</keyword>